<comment type="caution">
    <text evidence="4">The sequence shown here is derived from an EMBL/GenBank/DDBJ whole genome shotgun (WGS) entry which is preliminary data.</text>
</comment>
<keyword evidence="2" id="KW-0472">Membrane</keyword>
<accession>A0ABT6S0V6</accession>
<keyword evidence="2" id="KW-1133">Transmembrane helix</keyword>
<dbReference type="RefSeq" id="WP_282516533.1">
    <property type="nucleotide sequence ID" value="NZ_JASCIR010000037.1"/>
</dbReference>
<dbReference type="CDD" id="cd11614">
    <property type="entry name" value="SAF_CpaB_FlgA_like"/>
    <property type="match status" value="1"/>
</dbReference>
<dbReference type="Gene3D" id="3.90.1210.10">
    <property type="entry name" value="Antifreeze-like/N-acetylneuraminic acid synthase C-terminal domain"/>
    <property type="match status" value="1"/>
</dbReference>
<gene>
    <name evidence="4" type="ORF">QIS99_28250</name>
</gene>
<protein>
    <submittedName>
        <fullName evidence="4">SAF domain-containing protein</fullName>
    </submittedName>
</protein>
<proteinExistence type="predicted"/>
<evidence type="ECO:0000313" key="4">
    <source>
        <dbReference type="EMBL" id="MDI3390054.1"/>
    </source>
</evidence>
<sequence length="231" mass="23855">MKLKNSKVPAPAAPAAAHGGVARPEVGISEPLPPRQRSRPRAVVGAMMVLCGALGVSWLLNSATDRSDVLAVARDVPSGQTITAQDLRVVALPEDQALRPIPASERADIVGRRASMRLTAGSLLTDGQLQDGNGLRQGEELVAVAVKRGRAPIDALEPADTVRVVPAQEEGARSKPAQESEAEVTGRVVKVGRPDTSGTAVVQIAVPQDQSSAVASQAVDGKLGLVLVTKG</sequence>
<keyword evidence="2" id="KW-0812">Transmembrane</keyword>
<keyword evidence="5" id="KW-1185">Reference proteome</keyword>
<dbReference type="Pfam" id="PF08666">
    <property type="entry name" value="SAF"/>
    <property type="match status" value="1"/>
</dbReference>
<name>A0ABT6S0V6_9ACTN</name>
<feature type="region of interest" description="Disordered" evidence="1">
    <location>
        <begin position="1"/>
        <end position="39"/>
    </location>
</feature>
<evidence type="ECO:0000259" key="3">
    <source>
        <dbReference type="SMART" id="SM00858"/>
    </source>
</evidence>
<feature type="transmembrane region" description="Helical" evidence="2">
    <location>
        <begin position="42"/>
        <end position="60"/>
    </location>
</feature>
<reference evidence="4 5" key="1">
    <citation type="submission" date="2023-05" db="EMBL/GenBank/DDBJ databases">
        <title>Draft genome sequence of Streptomyces sp. B-S-A8 isolated from a cave soil in Thailand.</title>
        <authorList>
            <person name="Chamroensaksri N."/>
            <person name="Muangham S."/>
        </authorList>
    </citation>
    <scope>NUCLEOTIDE SEQUENCE [LARGE SCALE GENOMIC DNA]</scope>
    <source>
        <strain evidence="4 5">B-S-A8</strain>
    </source>
</reference>
<evidence type="ECO:0000256" key="2">
    <source>
        <dbReference type="SAM" id="Phobius"/>
    </source>
</evidence>
<organism evidence="4 5">
    <name type="scientific">Streptomyces solicavernae</name>
    <dbReference type="NCBI Taxonomy" id="3043614"/>
    <lineage>
        <taxon>Bacteria</taxon>
        <taxon>Bacillati</taxon>
        <taxon>Actinomycetota</taxon>
        <taxon>Actinomycetes</taxon>
        <taxon>Kitasatosporales</taxon>
        <taxon>Streptomycetaceae</taxon>
        <taxon>Streptomyces</taxon>
    </lineage>
</organism>
<evidence type="ECO:0000256" key="1">
    <source>
        <dbReference type="SAM" id="MobiDB-lite"/>
    </source>
</evidence>
<dbReference type="Proteomes" id="UP001224661">
    <property type="component" value="Unassembled WGS sequence"/>
</dbReference>
<feature type="domain" description="SAF" evidence="3">
    <location>
        <begin position="67"/>
        <end position="130"/>
    </location>
</feature>
<dbReference type="InterPro" id="IPR013974">
    <property type="entry name" value="SAF"/>
</dbReference>
<dbReference type="EMBL" id="JASCIR010000037">
    <property type="protein sequence ID" value="MDI3390054.1"/>
    <property type="molecule type" value="Genomic_DNA"/>
</dbReference>
<evidence type="ECO:0000313" key="5">
    <source>
        <dbReference type="Proteomes" id="UP001224661"/>
    </source>
</evidence>
<dbReference type="SMART" id="SM00858">
    <property type="entry name" value="SAF"/>
    <property type="match status" value="1"/>
</dbReference>